<protein>
    <recommendedName>
        <fullName evidence="1">DUF7848 domain-containing protein</fullName>
    </recommendedName>
</protein>
<keyword evidence="3" id="KW-1185">Reference proteome</keyword>
<accession>G2GKM7</accession>
<sequence>MTRAIYRFREYTLRPDRTPEADPVLFAIECKGCGQSSDGAENPEDGTQWAAEHLKANPGHLTYREHITRPYRFEAGAWQ</sequence>
<dbReference type="EMBL" id="AGBF01000181">
    <property type="protein sequence ID" value="EGX55931.1"/>
    <property type="molecule type" value="Genomic_DNA"/>
</dbReference>
<evidence type="ECO:0000313" key="2">
    <source>
        <dbReference type="EMBL" id="EGX55931.1"/>
    </source>
</evidence>
<proteinExistence type="predicted"/>
<feature type="domain" description="DUF7848" evidence="1">
    <location>
        <begin position="1"/>
        <end position="78"/>
    </location>
</feature>
<dbReference type="RefSeq" id="WP_007502326.1">
    <property type="nucleotide sequence ID" value="NZ_AGBF01000181.1"/>
</dbReference>
<name>G2GKM7_9ACTN</name>
<dbReference type="InterPro" id="IPR057170">
    <property type="entry name" value="DUF7848"/>
</dbReference>
<dbReference type="Pfam" id="PF25232">
    <property type="entry name" value="DUF7848"/>
    <property type="match status" value="1"/>
</dbReference>
<gene>
    <name evidence="2" type="ORF">SZN_30352</name>
</gene>
<evidence type="ECO:0000259" key="1">
    <source>
        <dbReference type="Pfam" id="PF25232"/>
    </source>
</evidence>
<dbReference type="OrthoDB" id="4246702at2"/>
<comment type="caution">
    <text evidence="2">The sequence shown here is derived from an EMBL/GenBank/DDBJ whole genome shotgun (WGS) entry which is preliminary data.</text>
</comment>
<organism evidence="2 3">
    <name type="scientific">Streptomyces zinciresistens K42</name>
    <dbReference type="NCBI Taxonomy" id="700597"/>
    <lineage>
        <taxon>Bacteria</taxon>
        <taxon>Bacillati</taxon>
        <taxon>Actinomycetota</taxon>
        <taxon>Actinomycetes</taxon>
        <taxon>Kitasatosporales</taxon>
        <taxon>Streptomycetaceae</taxon>
        <taxon>Streptomyces</taxon>
    </lineage>
</organism>
<reference evidence="2 3" key="1">
    <citation type="submission" date="2011-08" db="EMBL/GenBank/DDBJ databases">
        <authorList>
            <person name="Lin Y."/>
            <person name="Hao X."/>
            <person name="Johnstone L."/>
            <person name="Miller S.J."/>
            <person name="Wei G."/>
            <person name="Rensing C."/>
        </authorList>
    </citation>
    <scope>NUCLEOTIDE SEQUENCE [LARGE SCALE GENOMIC DNA]</scope>
    <source>
        <strain evidence="2 3">K42</strain>
    </source>
</reference>
<evidence type="ECO:0000313" key="3">
    <source>
        <dbReference type="Proteomes" id="UP000004217"/>
    </source>
</evidence>
<dbReference type="AlphaFoldDB" id="G2GKM7"/>
<dbReference type="Proteomes" id="UP000004217">
    <property type="component" value="Unassembled WGS sequence"/>
</dbReference>